<keyword evidence="1" id="KW-0812">Transmembrane</keyword>
<dbReference type="Proteomes" id="UP000270094">
    <property type="component" value="Unassembled WGS sequence"/>
</dbReference>
<sequence length="39" mass="4429">MVMEVSGARETVDKAVKVFYFDGYLSILITFVVKRDGML</sequence>
<keyword evidence="1" id="KW-1133">Transmembrane helix</keyword>
<gene>
    <name evidence="2" type="ORF">SVUK_LOCUS1366</name>
</gene>
<keyword evidence="1" id="KW-0472">Membrane</keyword>
<evidence type="ECO:0000256" key="1">
    <source>
        <dbReference type="SAM" id="Phobius"/>
    </source>
</evidence>
<feature type="transmembrane region" description="Helical" evidence="1">
    <location>
        <begin position="15"/>
        <end position="33"/>
    </location>
</feature>
<reference evidence="2 3" key="1">
    <citation type="submission" date="2018-11" db="EMBL/GenBank/DDBJ databases">
        <authorList>
            <consortium name="Pathogen Informatics"/>
        </authorList>
    </citation>
    <scope>NUCLEOTIDE SEQUENCE [LARGE SCALE GENOMIC DNA]</scope>
</reference>
<evidence type="ECO:0000313" key="2">
    <source>
        <dbReference type="EMBL" id="VDM66368.1"/>
    </source>
</evidence>
<protein>
    <submittedName>
        <fullName evidence="2">Uncharacterized protein</fullName>
    </submittedName>
</protein>
<name>A0A3P7KCU3_STRVU</name>
<accession>A0A3P7KCU3</accession>
<keyword evidence="3" id="KW-1185">Reference proteome</keyword>
<dbReference type="EMBL" id="UYYB01002666">
    <property type="protein sequence ID" value="VDM66368.1"/>
    <property type="molecule type" value="Genomic_DNA"/>
</dbReference>
<organism evidence="2 3">
    <name type="scientific">Strongylus vulgaris</name>
    <name type="common">Blood worm</name>
    <dbReference type="NCBI Taxonomy" id="40348"/>
    <lineage>
        <taxon>Eukaryota</taxon>
        <taxon>Metazoa</taxon>
        <taxon>Ecdysozoa</taxon>
        <taxon>Nematoda</taxon>
        <taxon>Chromadorea</taxon>
        <taxon>Rhabditida</taxon>
        <taxon>Rhabditina</taxon>
        <taxon>Rhabditomorpha</taxon>
        <taxon>Strongyloidea</taxon>
        <taxon>Strongylidae</taxon>
        <taxon>Strongylus</taxon>
    </lineage>
</organism>
<dbReference type="AlphaFoldDB" id="A0A3P7KCU3"/>
<evidence type="ECO:0000313" key="3">
    <source>
        <dbReference type="Proteomes" id="UP000270094"/>
    </source>
</evidence>
<proteinExistence type="predicted"/>